<dbReference type="OrthoDB" id="4507632at2759"/>
<feature type="region of interest" description="Disordered" evidence="1">
    <location>
        <begin position="206"/>
        <end position="351"/>
    </location>
</feature>
<dbReference type="GeneID" id="63760567"/>
<dbReference type="Proteomes" id="UP000184356">
    <property type="component" value="Unassembled WGS sequence"/>
</dbReference>
<evidence type="ECO:0000313" key="2">
    <source>
        <dbReference type="EMBL" id="OJJ62656.1"/>
    </source>
</evidence>
<dbReference type="VEuPathDB" id="FungiDB:ASPSYDRAFT_28282"/>
<feature type="compositionally biased region" description="Basic and acidic residues" evidence="1">
    <location>
        <begin position="223"/>
        <end position="241"/>
    </location>
</feature>
<feature type="compositionally biased region" description="Low complexity" evidence="1">
    <location>
        <begin position="208"/>
        <end position="218"/>
    </location>
</feature>
<proteinExistence type="predicted"/>
<reference evidence="3" key="1">
    <citation type="journal article" date="2017" name="Genome Biol.">
        <title>Comparative genomics reveals high biological diversity and specific adaptations in the industrially and medically important fungal genus Aspergillus.</title>
        <authorList>
            <person name="de Vries R.P."/>
            <person name="Riley R."/>
            <person name="Wiebenga A."/>
            <person name="Aguilar-Osorio G."/>
            <person name="Amillis S."/>
            <person name="Uchima C.A."/>
            <person name="Anderluh G."/>
            <person name="Asadollahi M."/>
            <person name="Askin M."/>
            <person name="Barry K."/>
            <person name="Battaglia E."/>
            <person name="Bayram O."/>
            <person name="Benocci T."/>
            <person name="Braus-Stromeyer S.A."/>
            <person name="Caldana C."/>
            <person name="Canovas D."/>
            <person name="Cerqueira G.C."/>
            <person name="Chen F."/>
            <person name="Chen W."/>
            <person name="Choi C."/>
            <person name="Clum A."/>
            <person name="Dos Santos R.A."/>
            <person name="Damasio A.R."/>
            <person name="Diallinas G."/>
            <person name="Emri T."/>
            <person name="Fekete E."/>
            <person name="Flipphi M."/>
            <person name="Freyberg S."/>
            <person name="Gallo A."/>
            <person name="Gournas C."/>
            <person name="Habgood R."/>
            <person name="Hainaut M."/>
            <person name="Harispe M.L."/>
            <person name="Henrissat B."/>
            <person name="Hilden K.S."/>
            <person name="Hope R."/>
            <person name="Hossain A."/>
            <person name="Karabika E."/>
            <person name="Karaffa L."/>
            <person name="Karanyi Z."/>
            <person name="Krasevec N."/>
            <person name="Kuo A."/>
            <person name="Kusch H."/>
            <person name="LaButti K."/>
            <person name="Lagendijk E.L."/>
            <person name="Lapidus A."/>
            <person name="Levasseur A."/>
            <person name="Lindquist E."/>
            <person name="Lipzen A."/>
            <person name="Logrieco A.F."/>
            <person name="MacCabe A."/>
            <person name="Maekelae M.R."/>
            <person name="Malavazi I."/>
            <person name="Melin P."/>
            <person name="Meyer V."/>
            <person name="Mielnichuk N."/>
            <person name="Miskei M."/>
            <person name="Molnar A.P."/>
            <person name="Mule G."/>
            <person name="Ngan C.Y."/>
            <person name="Orejas M."/>
            <person name="Orosz E."/>
            <person name="Ouedraogo J.P."/>
            <person name="Overkamp K.M."/>
            <person name="Park H.-S."/>
            <person name="Perrone G."/>
            <person name="Piumi F."/>
            <person name="Punt P.J."/>
            <person name="Ram A.F."/>
            <person name="Ramon A."/>
            <person name="Rauscher S."/>
            <person name="Record E."/>
            <person name="Riano-Pachon D.M."/>
            <person name="Robert V."/>
            <person name="Roehrig J."/>
            <person name="Ruller R."/>
            <person name="Salamov A."/>
            <person name="Salih N.S."/>
            <person name="Samson R.A."/>
            <person name="Sandor E."/>
            <person name="Sanguinetti M."/>
            <person name="Schuetze T."/>
            <person name="Sepcic K."/>
            <person name="Shelest E."/>
            <person name="Sherlock G."/>
            <person name="Sophianopoulou V."/>
            <person name="Squina F.M."/>
            <person name="Sun H."/>
            <person name="Susca A."/>
            <person name="Todd R.B."/>
            <person name="Tsang A."/>
            <person name="Unkles S.E."/>
            <person name="van de Wiele N."/>
            <person name="van Rossen-Uffink D."/>
            <person name="Oliveira J.V."/>
            <person name="Vesth T.C."/>
            <person name="Visser J."/>
            <person name="Yu J.-H."/>
            <person name="Zhou M."/>
            <person name="Andersen M.R."/>
            <person name="Archer D.B."/>
            <person name="Baker S.E."/>
            <person name="Benoit I."/>
            <person name="Brakhage A.A."/>
            <person name="Braus G.H."/>
            <person name="Fischer R."/>
            <person name="Frisvad J.C."/>
            <person name="Goldman G.H."/>
            <person name="Houbraken J."/>
            <person name="Oakley B."/>
            <person name="Pocsi I."/>
            <person name="Scazzocchio C."/>
            <person name="Seiboth B."/>
            <person name="vanKuyk P.A."/>
            <person name="Wortman J."/>
            <person name="Dyer P.S."/>
            <person name="Grigoriev I.V."/>
        </authorList>
    </citation>
    <scope>NUCLEOTIDE SEQUENCE [LARGE SCALE GENOMIC DNA]</scope>
    <source>
        <strain evidence="3">CBS 593.65</strain>
    </source>
</reference>
<dbReference type="RefSeq" id="XP_040706462.1">
    <property type="nucleotide sequence ID" value="XM_040844494.1"/>
</dbReference>
<evidence type="ECO:0000313" key="3">
    <source>
        <dbReference type="Proteomes" id="UP000184356"/>
    </source>
</evidence>
<evidence type="ECO:0000256" key="1">
    <source>
        <dbReference type="SAM" id="MobiDB-lite"/>
    </source>
</evidence>
<accession>A0A1L9TT71</accession>
<name>A0A1L9TT71_9EURO</name>
<keyword evidence="3" id="KW-1185">Reference proteome</keyword>
<feature type="compositionally biased region" description="Basic and acidic residues" evidence="1">
    <location>
        <begin position="317"/>
        <end position="333"/>
    </location>
</feature>
<protein>
    <submittedName>
        <fullName evidence="2">Uncharacterized protein</fullName>
    </submittedName>
</protein>
<dbReference type="AlphaFoldDB" id="A0A1L9TT71"/>
<feature type="compositionally biased region" description="Polar residues" evidence="1">
    <location>
        <begin position="245"/>
        <end position="273"/>
    </location>
</feature>
<sequence length="351" mass="38336">MPSKPTNPATKPCNIPNIEYDHSFAEKLHTNMPGLAGIFNFPTTQELWDLVQNDPSTKPIFDAWASERKNFPTNLRGITHKKLMDLASNQSFRPILANNKHPAFRGQTFQQNQLPAQGKAEVNAMNLPLLTALWYIIRLIKAKPVLFPGSRVPSVSVPQTAAAEDISLDAYDVFHAWKLLKWIWWVKVPKTKPRVKPAMPPVFHTDIIDGGSDGSSSSPVKVGDAKDKVSDVKSVPAKEDAAMSMDQNAAGQDTSQDVNHQVSVEETSNQVNEDASKDATGQDAAQGEESKDAAIDTPYGTADEDKVENTISNADTKQIKTGEIESTPKRGLSEDENGEAESGVSKKSKTC</sequence>
<dbReference type="EMBL" id="KV878583">
    <property type="protein sequence ID" value="OJJ62656.1"/>
    <property type="molecule type" value="Genomic_DNA"/>
</dbReference>
<organism evidence="2 3">
    <name type="scientific">Aspergillus sydowii CBS 593.65</name>
    <dbReference type="NCBI Taxonomy" id="1036612"/>
    <lineage>
        <taxon>Eukaryota</taxon>
        <taxon>Fungi</taxon>
        <taxon>Dikarya</taxon>
        <taxon>Ascomycota</taxon>
        <taxon>Pezizomycotina</taxon>
        <taxon>Eurotiomycetes</taxon>
        <taxon>Eurotiomycetidae</taxon>
        <taxon>Eurotiales</taxon>
        <taxon>Aspergillaceae</taxon>
        <taxon>Aspergillus</taxon>
        <taxon>Aspergillus subgen. Nidulantes</taxon>
    </lineage>
</organism>
<gene>
    <name evidence="2" type="ORF">ASPSYDRAFT_28282</name>
</gene>